<evidence type="ECO:0000313" key="5">
    <source>
        <dbReference type="EMBL" id="RVU87900.1"/>
    </source>
</evidence>
<dbReference type="EMBL" id="RWGX01000004">
    <property type="protein sequence ID" value="RVU87900.1"/>
    <property type="molecule type" value="Genomic_DNA"/>
</dbReference>
<dbReference type="RefSeq" id="WP_127821953.1">
    <property type="nucleotide sequence ID" value="NZ_RWGX02000016.1"/>
</dbReference>
<dbReference type="GO" id="GO:0003700">
    <property type="term" value="F:DNA-binding transcription factor activity"/>
    <property type="evidence" value="ECO:0007669"/>
    <property type="project" value="InterPro"/>
</dbReference>
<dbReference type="PROSITE" id="PS01124">
    <property type="entry name" value="HTH_ARAC_FAMILY_2"/>
    <property type="match status" value="1"/>
</dbReference>
<dbReference type="PANTHER" id="PTHR46796">
    <property type="entry name" value="HTH-TYPE TRANSCRIPTIONAL ACTIVATOR RHAS-RELATED"/>
    <property type="match status" value="1"/>
</dbReference>
<dbReference type="SUPFAM" id="SSF46689">
    <property type="entry name" value="Homeodomain-like"/>
    <property type="match status" value="1"/>
</dbReference>
<dbReference type="GO" id="GO:0043565">
    <property type="term" value="F:sequence-specific DNA binding"/>
    <property type="evidence" value="ECO:0007669"/>
    <property type="project" value="InterPro"/>
</dbReference>
<evidence type="ECO:0000256" key="3">
    <source>
        <dbReference type="ARBA" id="ARBA00023163"/>
    </source>
</evidence>
<dbReference type="AlphaFoldDB" id="A0AA94EZJ0"/>
<protein>
    <submittedName>
        <fullName evidence="5">AraC family transcriptional regulator</fullName>
    </submittedName>
</protein>
<dbReference type="Pfam" id="PF12833">
    <property type="entry name" value="HTH_18"/>
    <property type="match status" value="1"/>
</dbReference>
<dbReference type="Pfam" id="PF20240">
    <property type="entry name" value="DUF6597"/>
    <property type="match status" value="1"/>
</dbReference>
<dbReference type="InterPro" id="IPR009057">
    <property type="entry name" value="Homeodomain-like_sf"/>
</dbReference>
<keyword evidence="2" id="KW-0238">DNA-binding</keyword>
<sequence length="265" mass="32225">MAKLSVKPSTKLQPYIDRYFYEDKEYCDDESLSFFLPGTGLDLFFHFGESVFMSKSELSYSYLVCPREILNKNILKEQFIAVRFKSGMFRHFSNVSYLDVKNKIVWADDVWGNQFKEFQKRFLDTTEISKKIELIEDFLIDLLSSFKKEELVNWDYFNQKIYSDYKTIRIMDLVDYSNFSKRTFERNFKDHFGVTPKYFQKLVRLEKTIKSIHLSKRNLLDCLEFGYYDQSHFNKDFKEFIRMSPREYFKKNKFHYYFESLNNIK</sequence>
<accession>A0AA94EZJ0</accession>
<proteinExistence type="predicted"/>
<evidence type="ECO:0000259" key="4">
    <source>
        <dbReference type="PROSITE" id="PS01124"/>
    </source>
</evidence>
<comment type="caution">
    <text evidence="5">The sequence shown here is derived from an EMBL/GenBank/DDBJ whole genome shotgun (WGS) entry which is preliminary data.</text>
</comment>
<keyword evidence="3" id="KW-0804">Transcription</keyword>
<dbReference type="Gene3D" id="1.10.10.60">
    <property type="entry name" value="Homeodomain-like"/>
    <property type="match status" value="1"/>
</dbReference>
<keyword evidence="1" id="KW-0805">Transcription regulation</keyword>
<gene>
    <name evidence="5" type="ORF">EJB19_06675</name>
</gene>
<dbReference type="InterPro" id="IPR046532">
    <property type="entry name" value="DUF6597"/>
</dbReference>
<evidence type="ECO:0000256" key="1">
    <source>
        <dbReference type="ARBA" id="ARBA00023015"/>
    </source>
</evidence>
<feature type="domain" description="HTH araC/xylS-type" evidence="4">
    <location>
        <begin position="155"/>
        <end position="251"/>
    </location>
</feature>
<organism evidence="5">
    <name type="scientific">Flavobacterium columnare</name>
    <dbReference type="NCBI Taxonomy" id="996"/>
    <lineage>
        <taxon>Bacteria</taxon>
        <taxon>Pseudomonadati</taxon>
        <taxon>Bacteroidota</taxon>
        <taxon>Flavobacteriia</taxon>
        <taxon>Flavobacteriales</taxon>
        <taxon>Flavobacteriaceae</taxon>
        <taxon>Flavobacterium</taxon>
    </lineage>
</organism>
<dbReference type="InterPro" id="IPR018060">
    <property type="entry name" value="HTH_AraC"/>
</dbReference>
<dbReference type="InterPro" id="IPR050204">
    <property type="entry name" value="AraC_XylS_family_regulators"/>
</dbReference>
<evidence type="ECO:0000256" key="2">
    <source>
        <dbReference type="ARBA" id="ARBA00023125"/>
    </source>
</evidence>
<name>A0AA94EZJ0_9FLAO</name>
<dbReference type="PANTHER" id="PTHR46796:SF13">
    <property type="entry name" value="HTH-TYPE TRANSCRIPTIONAL ACTIVATOR RHAS"/>
    <property type="match status" value="1"/>
</dbReference>
<dbReference type="SMART" id="SM00342">
    <property type="entry name" value="HTH_ARAC"/>
    <property type="match status" value="1"/>
</dbReference>
<reference evidence="5" key="1">
    <citation type="submission" date="2018-12" db="EMBL/GenBank/DDBJ databases">
        <title>Draft genome sequence of Flaovobacterium columnare BGFS27 isolated from channel catfish in Alabama.</title>
        <authorList>
            <person name="Cai W."/>
            <person name="Arias C."/>
        </authorList>
    </citation>
    <scope>NUCLEOTIDE SEQUENCE [LARGE SCALE GENOMIC DNA]</scope>
    <source>
        <strain evidence="5">BGFS27</strain>
    </source>
</reference>